<dbReference type="GO" id="GO:0016020">
    <property type="term" value="C:membrane"/>
    <property type="evidence" value="ECO:0007669"/>
    <property type="project" value="UniProtKB-SubCell"/>
</dbReference>
<reference evidence="7 8" key="1">
    <citation type="submission" date="2015-11" db="EMBL/GenBank/DDBJ databases">
        <title>Bacillus caseinolyticus sp nov.</title>
        <authorList>
            <person name="Dastager S.G."/>
            <person name="Mawlankar R."/>
        </authorList>
    </citation>
    <scope>NUCLEOTIDE SEQUENCE [LARGE SCALE GENOMIC DNA]</scope>
    <source>
        <strain evidence="7 8">SGD-V-76</strain>
    </source>
</reference>
<dbReference type="Proteomes" id="UP000053681">
    <property type="component" value="Unassembled WGS sequence"/>
</dbReference>
<feature type="transmembrane region" description="Helical" evidence="5">
    <location>
        <begin position="20"/>
        <end position="42"/>
    </location>
</feature>
<dbReference type="GO" id="GO:0140359">
    <property type="term" value="F:ABC-type transporter activity"/>
    <property type="evidence" value="ECO:0007669"/>
    <property type="project" value="InterPro"/>
</dbReference>
<gene>
    <name evidence="7" type="ORF">AS180_10030</name>
</gene>
<dbReference type="EMBL" id="LNQP01000030">
    <property type="protein sequence ID" value="KSU88036.1"/>
    <property type="molecule type" value="Genomic_DNA"/>
</dbReference>
<dbReference type="PANTHER" id="PTHR43027:SF1">
    <property type="entry name" value="DOXORUBICIN RESISTANCE ABC TRANSPORTER PERMEASE PROTEIN DRRC-RELATED"/>
    <property type="match status" value="1"/>
</dbReference>
<evidence type="ECO:0000256" key="5">
    <source>
        <dbReference type="SAM" id="Phobius"/>
    </source>
</evidence>
<dbReference type="AlphaFoldDB" id="A0A0V8JLU9"/>
<evidence type="ECO:0000313" key="8">
    <source>
        <dbReference type="Proteomes" id="UP000053681"/>
    </source>
</evidence>
<organism evidence="7 8">
    <name type="scientific">Priestia veravalensis</name>
    <dbReference type="NCBI Taxonomy" id="1414648"/>
    <lineage>
        <taxon>Bacteria</taxon>
        <taxon>Bacillati</taxon>
        <taxon>Bacillota</taxon>
        <taxon>Bacilli</taxon>
        <taxon>Bacillales</taxon>
        <taxon>Bacillaceae</taxon>
        <taxon>Priestia</taxon>
    </lineage>
</organism>
<feature type="domain" description="ABC-2 type transporter transmembrane" evidence="6">
    <location>
        <begin position="20"/>
        <end position="411"/>
    </location>
</feature>
<evidence type="ECO:0000256" key="4">
    <source>
        <dbReference type="ARBA" id="ARBA00023136"/>
    </source>
</evidence>
<proteinExistence type="predicted"/>
<feature type="transmembrane region" description="Helical" evidence="5">
    <location>
        <begin position="304"/>
        <end position="326"/>
    </location>
</feature>
<protein>
    <recommendedName>
        <fullName evidence="6">ABC-2 type transporter transmembrane domain-containing protein</fullName>
    </recommendedName>
</protein>
<keyword evidence="3 5" id="KW-1133">Transmembrane helix</keyword>
<keyword evidence="8" id="KW-1185">Reference proteome</keyword>
<feature type="transmembrane region" description="Helical" evidence="5">
    <location>
        <begin position="267"/>
        <end position="298"/>
    </location>
</feature>
<sequence length="420" mass="46723">MFFALLKKQFIQFIRRPQELIILLLMPFVLIVILGFSLGSIMSDKPGFEATVGVVVKGDEEEEIERFKKELALQSLPEEAKKQVFTTVDHMKPIEFLLQNTFQQKEVTQFIKMKQISDTGLEKAKRSNEYSAIMVFPEGFSYGVLQNQFLKRNIENPPLTIIQNEDKSIGADTVTSIIEAYQQKLSLYTYASQVNPEKAGNIEIVGSLGEKETANKEKPLSALAYYAIGMSMMFVLYLAPSLAKNAYVEKEAHSLSRIILANVSPTLYYFSIFCTGFLLALCQLLILYSLVAICFGIIWPNLLAFLTITVAVSMAVGGISACLSSVVHRCNSEDMVSIFRNVVVTILAFLGGSFFPTEQLSSQLAKIGEIVPNGAGTQAYLRVLQGESILNISGELFTLLMTAVVMFSTVWLLGRKVWKS</sequence>
<comment type="subcellular location">
    <subcellularLocation>
        <location evidence="1">Membrane</location>
        <topology evidence="1">Multi-pass membrane protein</topology>
    </subcellularLocation>
</comment>
<dbReference type="InterPro" id="IPR052902">
    <property type="entry name" value="ABC-2_transporter"/>
</dbReference>
<evidence type="ECO:0000256" key="3">
    <source>
        <dbReference type="ARBA" id="ARBA00022989"/>
    </source>
</evidence>
<name>A0A0V8JLU9_9BACI</name>
<dbReference type="InterPro" id="IPR013525">
    <property type="entry name" value="ABC2_TM"/>
</dbReference>
<dbReference type="Pfam" id="PF12698">
    <property type="entry name" value="ABC2_membrane_3"/>
    <property type="match status" value="1"/>
</dbReference>
<evidence type="ECO:0000256" key="2">
    <source>
        <dbReference type="ARBA" id="ARBA00022692"/>
    </source>
</evidence>
<accession>A0A0V8JLU9</accession>
<evidence type="ECO:0000256" key="1">
    <source>
        <dbReference type="ARBA" id="ARBA00004141"/>
    </source>
</evidence>
<evidence type="ECO:0000313" key="7">
    <source>
        <dbReference type="EMBL" id="KSU88036.1"/>
    </source>
</evidence>
<evidence type="ECO:0000259" key="6">
    <source>
        <dbReference type="Pfam" id="PF12698"/>
    </source>
</evidence>
<dbReference type="RefSeq" id="WP_025909135.1">
    <property type="nucleotide sequence ID" value="NZ_KQ758646.1"/>
</dbReference>
<feature type="transmembrane region" description="Helical" evidence="5">
    <location>
        <begin position="338"/>
        <end position="355"/>
    </location>
</feature>
<feature type="transmembrane region" description="Helical" evidence="5">
    <location>
        <begin position="396"/>
        <end position="414"/>
    </location>
</feature>
<keyword evidence="2 5" id="KW-0812">Transmembrane</keyword>
<feature type="transmembrane region" description="Helical" evidence="5">
    <location>
        <begin position="223"/>
        <end position="247"/>
    </location>
</feature>
<keyword evidence="4 5" id="KW-0472">Membrane</keyword>
<dbReference type="PANTHER" id="PTHR43027">
    <property type="entry name" value="DOXORUBICIN RESISTANCE ABC TRANSPORTER PERMEASE PROTEIN DRRC-RELATED"/>
    <property type="match status" value="1"/>
</dbReference>
<comment type="caution">
    <text evidence="7">The sequence shown here is derived from an EMBL/GenBank/DDBJ whole genome shotgun (WGS) entry which is preliminary data.</text>
</comment>